<proteinExistence type="predicted"/>
<dbReference type="EMBL" id="JAHHUM010001457">
    <property type="protein sequence ID" value="KAK5611922.1"/>
    <property type="molecule type" value="Genomic_DNA"/>
</dbReference>
<dbReference type="Proteomes" id="UP001311232">
    <property type="component" value="Unassembled WGS sequence"/>
</dbReference>
<organism evidence="2 3">
    <name type="scientific">Crenichthys baileyi</name>
    <name type="common">White River springfish</name>
    <dbReference type="NCBI Taxonomy" id="28760"/>
    <lineage>
        <taxon>Eukaryota</taxon>
        <taxon>Metazoa</taxon>
        <taxon>Chordata</taxon>
        <taxon>Craniata</taxon>
        <taxon>Vertebrata</taxon>
        <taxon>Euteleostomi</taxon>
        <taxon>Actinopterygii</taxon>
        <taxon>Neopterygii</taxon>
        <taxon>Teleostei</taxon>
        <taxon>Neoteleostei</taxon>
        <taxon>Acanthomorphata</taxon>
        <taxon>Ovalentaria</taxon>
        <taxon>Atherinomorphae</taxon>
        <taxon>Cyprinodontiformes</taxon>
        <taxon>Goodeidae</taxon>
        <taxon>Crenichthys</taxon>
    </lineage>
</organism>
<evidence type="ECO:0000313" key="3">
    <source>
        <dbReference type="Proteomes" id="UP001311232"/>
    </source>
</evidence>
<keyword evidence="3" id="KW-1185">Reference proteome</keyword>
<name>A0AAV9RS78_9TELE</name>
<gene>
    <name evidence="2" type="ORF">CRENBAI_007139</name>
</gene>
<evidence type="ECO:0000313" key="2">
    <source>
        <dbReference type="EMBL" id="KAK5611922.1"/>
    </source>
</evidence>
<comment type="caution">
    <text evidence="2">The sequence shown here is derived from an EMBL/GenBank/DDBJ whole genome shotgun (WGS) entry which is preliminary data.</text>
</comment>
<reference evidence="2 3" key="1">
    <citation type="submission" date="2021-06" db="EMBL/GenBank/DDBJ databases">
        <authorList>
            <person name="Palmer J.M."/>
        </authorList>
    </citation>
    <scope>NUCLEOTIDE SEQUENCE [LARGE SCALE GENOMIC DNA]</scope>
    <source>
        <strain evidence="2 3">MEX-2019</strain>
        <tissue evidence="2">Muscle</tissue>
    </source>
</reference>
<sequence>MFSPGGPPPAARGGVSYRARRSFCRIRFELTPRGLRVKNRHLKRLRISRTDTVLFGNYPGVQQNHQRKLRADSCRRTGAITGAVGARRPAQSAGPRAGSCRAAPVGPQSSVN</sequence>
<feature type="region of interest" description="Disordered" evidence="1">
    <location>
        <begin position="82"/>
        <end position="112"/>
    </location>
</feature>
<evidence type="ECO:0000256" key="1">
    <source>
        <dbReference type="SAM" id="MobiDB-lite"/>
    </source>
</evidence>
<accession>A0AAV9RS78</accession>
<protein>
    <submittedName>
        <fullName evidence="2">Uncharacterized protein</fullName>
    </submittedName>
</protein>
<dbReference type="AlphaFoldDB" id="A0AAV9RS78"/>